<evidence type="ECO:0000313" key="3">
    <source>
        <dbReference type="WBParaSite" id="Hba_05113"/>
    </source>
</evidence>
<keyword evidence="1" id="KW-0812">Transmembrane</keyword>
<keyword evidence="1" id="KW-1133">Transmembrane helix</keyword>
<evidence type="ECO:0000313" key="2">
    <source>
        <dbReference type="Proteomes" id="UP000095283"/>
    </source>
</evidence>
<accession>A0A1I7WJC2</accession>
<feature type="transmembrane region" description="Helical" evidence="1">
    <location>
        <begin position="103"/>
        <end position="122"/>
    </location>
</feature>
<protein>
    <submittedName>
        <fullName evidence="3">Uncharacterized protein</fullName>
    </submittedName>
</protein>
<name>A0A1I7WJC2_HETBA</name>
<sequence>MIVEVKLSERAQETRGKITFITLNATERKTIENYNERLSNEQTARQRRKTNRIRYNATVGCPGCNGESGGRPFSFLSPSQRYLAHFIRSMIVPSLRVVAYRPILYFLLSSGMYQFALFLPFIDLNLLLPLFPFR</sequence>
<keyword evidence="2" id="KW-1185">Reference proteome</keyword>
<evidence type="ECO:0000256" key="1">
    <source>
        <dbReference type="SAM" id="Phobius"/>
    </source>
</evidence>
<keyword evidence="1" id="KW-0472">Membrane</keyword>
<dbReference type="WBParaSite" id="Hba_05113">
    <property type="protein sequence ID" value="Hba_05113"/>
    <property type="gene ID" value="Hba_05113"/>
</dbReference>
<organism evidence="2 3">
    <name type="scientific">Heterorhabditis bacteriophora</name>
    <name type="common">Entomopathogenic nematode worm</name>
    <dbReference type="NCBI Taxonomy" id="37862"/>
    <lineage>
        <taxon>Eukaryota</taxon>
        <taxon>Metazoa</taxon>
        <taxon>Ecdysozoa</taxon>
        <taxon>Nematoda</taxon>
        <taxon>Chromadorea</taxon>
        <taxon>Rhabditida</taxon>
        <taxon>Rhabditina</taxon>
        <taxon>Rhabditomorpha</taxon>
        <taxon>Strongyloidea</taxon>
        <taxon>Heterorhabditidae</taxon>
        <taxon>Heterorhabditis</taxon>
    </lineage>
</organism>
<dbReference type="Proteomes" id="UP000095283">
    <property type="component" value="Unplaced"/>
</dbReference>
<dbReference type="AlphaFoldDB" id="A0A1I7WJC2"/>
<proteinExistence type="predicted"/>
<reference evidence="3" key="1">
    <citation type="submission" date="2016-11" db="UniProtKB">
        <authorList>
            <consortium name="WormBaseParasite"/>
        </authorList>
    </citation>
    <scope>IDENTIFICATION</scope>
</reference>